<feature type="region of interest" description="Disordered" evidence="1">
    <location>
        <begin position="249"/>
        <end position="280"/>
    </location>
</feature>
<organism evidence="3">
    <name type="scientific">marine sediment metagenome</name>
    <dbReference type="NCBI Taxonomy" id="412755"/>
    <lineage>
        <taxon>unclassified sequences</taxon>
        <taxon>metagenomes</taxon>
        <taxon>ecological metagenomes</taxon>
    </lineage>
</organism>
<dbReference type="EMBL" id="BARW01001672">
    <property type="protein sequence ID" value="GAI62412.1"/>
    <property type="molecule type" value="Genomic_DNA"/>
</dbReference>
<feature type="domain" description="PD-(D/E)XK endonuclease-like" evidence="2">
    <location>
        <begin position="13"/>
        <end position="229"/>
    </location>
</feature>
<dbReference type="InterPro" id="IPR038726">
    <property type="entry name" value="PDDEXK_AddAB-type"/>
</dbReference>
<accession>X1Q1I9</accession>
<evidence type="ECO:0000256" key="1">
    <source>
        <dbReference type="SAM" id="MobiDB-lite"/>
    </source>
</evidence>
<sequence length="280" mass="31314">MNNRRKGRRSHPFTVSRLQTLRLCPYRYHLQYELGIRVGGRASRQGIALHAAVAGFLLRWGKTTMETEVARAVDQKPIDARDRARVLELAKGFQTLMAPRIKQVLAVEKPITVAIEHIVVVGRVDTVIETDRGLELWDLKTARRRGYLDAFPLGVYALGVKGVLGRVPDWWAYINLGQGNAEVYMGGEEMASGVIDEARQTARRLLLIAPQHPNPGAWCRSCPYRRWCPVTHPQPESLPTHQPWLWSGLATNKGGDHGRKGDKSGAETTKEMVPLGSLET</sequence>
<feature type="compositionally biased region" description="Basic and acidic residues" evidence="1">
    <location>
        <begin position="254"/>
        <end position="270"/>
    </location>
</feature>
<dbReference type="Pfam" id="PF12705">
    <property type="entry name" value="PDDEXK_1"/>
    <property type="match status" value="1"/>
</dbReference>
<evidence type="ECO:0000259" key="2">
    <source>
        <dbReference type="Pfam" id="PF12705"/>
    </source>
</evidence>
<protein>
    <recommendedName>
        <fullName evidence="2">PD-(D/E)XK endonuclease-like domain-containing protein</fullName>
    </recommendedName>
</protein>
<dbReference type="InterPro" id="IPR011604">
    <property type="entry name" value="PDDEXK-like_dom_sf"/>
</dbReference>
<reference evidence="3" key="1">
    <citation type="journal article" date="2014" name="Front. Microbiol.">
        <title>High frequency of phylogenetically diverse reductive dehalogenase-homologous genes in deep subseafloor sedimentary metagenomes.</title>
        <authorList>
            <person name="Kawai M."/>
            <person name="Futagami T."/>
            <person name="Toyoda A."/>
            <person name="Takaki Y."/>
            <person name="Nishi S."/>
            <person name="Hori S."/>
            <person name="Arai W."/>
            <person name="Tsubouchi T."/>
            <person name="Morono Y."/>
            <person name="Uchiyama I."/>
            <person name="Ito T."/>
            <person name="Fujiyama A."/>
            <person name="Inagaki F."/>
            <person name="Takami H."/>
        </authorList>
    </citation>
    <scope>NUCLEOTIDE SEQUENCE</scope>
    <source>
        <strain evidence="3">Expedition CK06-06</strain>
    </source>
</reference>
<dbReference type="AlphaFoldDB" id="X1Q1I9"/>
<dbReference type="Gene3D" id="3.90.320.10">
    <property type="match status" value="1"/>
</dbReference>
<proteinExistence type="predicted"/>
<gene>
    <name evidence="3" type="ORF">S12H4_05153</name>
</gene>
<comment type="caution">
    <text evidence="3">The sequence shown here is derived from an EMBL/GenBank/DDBJ whole genome shotgun (WGS) entry which is preliminary data.</text>
</comment>
<name>X1Q1I9_9ZZZZ</name>
<evidence type="ECO:0000313" key="3">
    <source>
        <dbReference type="EMBL" id="GAI62412.1"/>
    </source>
</evidence>